<dbReference type="EMBL" id="MDSU01000018">
    <property type="protein sequence ID" value="OSS42080.1"/>
    <property type="molecule type" value="Genomic_DNA"/>
</dbReference>
<name>A0A1X4XX12_9BACT</name>
<reference evidence="2 3" key="1">
    <citation type="journal article" date="2017" name="Front. Microbiol.">
        <title>Genome Sequence of Desulfurella amilsii Strain TR1 and Comparative Genomics of Desulfurellaceae Family.</title>
        <authorList>
            <person name="Florentino A.P."/>
            <person name="Stams A.J."/>
            <person name="Sanchez-Andrea I."/>
        </authorList>
    </citation>
    <scope>NUCLEOTIDE SEQUENCE [LARGE SCALE GENOMIC DNA]</scope>
    <source>
        <strain evidence="2 3">TR1</strain>
    </source>
</reference>
<protein>
    <submittedName>
        <fullName evidence="2">Uncharacterized protein</fullName>
    </submittedName>
</protein>
<dbReference type="Proteomes" id="UP000194141">
    <property type="component" value="Unassembled WGS sequence"/>
</dbReference>
<evidence type="ECO:0000313" key="2">
    <source>
        <dbReference type="EMBL" id="OSS42080.1"/>
    </source>
</evidence>
<evidence type="ECO:0000313" key="3">
    <source>
        <dbReference type="Proteomes" id="UP000194141"/>
    </source>
</evidence>
<keyword evidence="3" id="KW-1185">Reference proteome</keyword>
<keyword evidence="1" id="KW-0732">Signal</keyword>
<comment type="caution">
    <text evidence="2">The sequence shown here is derived from an EMBL/GenBank/DDBJ whole genome shotgun (WGS) entry which is preliminary data.</text>
</comment>
<feature type="signal peptide" evidence="1">
    <location>
        <begin position="1"/>
        <end position="21"/>
    </location>
</feature>
<evidence type="ECO:0000256" key="1">
    <source>
        <dbReference type="SAM" id="SignalP"/>
    </source>
</evidence>
<gene>
    <name evidence="2" type="ORF">DESAMIL20_1633</name>
</gene>
<sequence>MFKKFLASCVVVSLMDSPVLANQNTTKNSCKNRKENYCKES</sequence>
<dbReference type="AlphaFoldDB" id="A0A1X4XX12"/>
<organism evidence="2 3">
    <name type="scientific">Desulfurella amilsii</name>
    <dbReference type="NCBI Taxonomy" id="1562698"/>
    <lineage>
        <taxon>Bacteria</taxon>
        <taxon>Pseudomonadati</taxon>
        <taxon>Campylobacterota</taxon>
        <taxon>Desulfurellia</taxon>
        <taxon>Desulfurellales</taxon>
        <taxon>Desulfurellaceae</taxon>
        <taxon>Desulfurella</taxon>
    </lineage>
</organism>
<accession>A0A1X4XX12</accession>
<feature type="chain" id="PRO_5012733402" evidence="1">
    <location>
        <begin position="22"/>
        <end position="41"/>
    </location>
</feature>
<proteinExistence type="predicted"/>
<dbReference type="STRING" id="1562698.DESAMIL20_1633"/>
<dbReference type="RefSeq" id="WP_275074306.1">
    <property type="nucleotide sequence ID" value="NZ_MDSU01000018.1"/>
</dbReference>